<keyword evidence="1" id="KW-0812">Transmembrane</keyword>
<keyword evidence="1" id="KW-1133">Transmembrane helix</keyword>
<organism evidence="2 3">
    <name type="scientific">Pontibacillus chungwhensis</name>
    <dbReference type="NCBI Taxonomy" id="265426"/>
    <lineage>
        <taxon>Bacteria</taxon>
        <taxon>Bacillati</taxon>
        <taxon>Bacillota</taxon>
        <taxon>Bacilli</taxon>
        <taxon>Bacillales</taxon>
        <taxon>Bacillaceae</taxon>
        <taxon>Pontibacillus</taxon>
    </lineage>
</organism>
<reference evidence="2 3" key="1">
    <citation type="submission" date="2023-05" db="EMBL/GenBank/DDBJ databases">
        <title>Comparative genomics reveals the evidence of polycyclic aromatic hydrocarbons degradation in moderately halophilic genus Pontibacillus.</title>
        <authorList>
            <person name="Yang H."/>
            <person name="Qian Z."/>
        </authorList>
    </citation>
    <scope>NUCLEOTIDE SEQUENCE [LARGE SCALE GENOMIC DNA]</scope>
    <source>
        <strain evidence="3">HN14</strain>
    </source>
</reference>
<evidence type="ECO:0000313" key="2">
    <source>
        <dbReference type="EMBL" id="WIF98723.1"/>
    </source>
</evidence>
<keyword evidence="3" id="KW-1185">Reference proteome</keyword>
<sequence>MKMEVLITTIATSTAALVAIIGGFLVSRVLTLSSEQSGILRKVREISKDIQAKKQLLTTIDKQLLDLDAEDFIQEHYKRLISEQDFEAILEEHYQYRGYEELKPYVNELYSVWNDFYKRSQQNIESEHPEVEFNHFFKKYKFEFPNRRNWYEMLFVWRAQVESHDPMKRLLEAHDVIMPNSATEDYKQKANNKANMEYELKVLRLRRDEQKKLLGEFGKPKGLWMGLLVLVYACAVGVAYPITLLPYPVGIYDDQNTKSLLLSLFFSELIFLFVYLAYYTFILTKRENEEYR</sequence>
<name>A0ABY8UZP4_9BACI</name>
<evidence type="ECO:0000313" key="3">
    <source>
        <dbReference type="Proteomes" id="UP001236652"/>
    </source>
</evidence>
<feature type="transmembrane region" description="Helical" evidence="1">
    <location>
        <begin position="260"/>
        <end position="282"/>
    </location>
</feature>
<feature type="transmembrane region" description="Helical" evidence="1">
    <location>
        <begin position="6"/>
        <end position="26"/>
    </location>
</feature>
<dbReference type="EMBL" id="CP126446">
    <property type="protein sequence ID" value="WIF98723.1"/>
    <property type="molecule type" value="Genomic_DNA"/>
</dbReference>
<evidence type="ECO:0000256" key="1">
    <source>
        <dbReference type="SAM" id="Phobius"/>
    </source>
</evidence>
<feature type="transmembrane region" description="Helical" evidence="1">
    <location>
        <begin position="222"/>
        <end position="240"/>
    </location>
</feature>
<protein>
    <submittedName>
        <fullName evidence="2">Uncharacterized protein</fullName>
    </submittedName>
</protein>
<accession>A0ABY8UZP4</accession>
<gene>
    <name evidence="2" type="ORF">QNI29_03465</name>
</gene>
<dbReference type="Proteomes" id="UP001236652">
    <property type="component" value="Chromosome"/>
</dbReference>
<keyword evidence="1" id="KW-0472">Membrane</keyword>
<dbReference type="RefSeq" id="WP_231418494.1">
    <property type="nucleotide sequence ID" value="NZ_CP126446.1"/>
</dbReference>
<proteinExistence type="predicted"/>